<dbReference type="Proteomes" id="UP001164803">
    <property type="component" value="Chromosome"/>
</dbReference>
<organism evidence="8 9">
    <name type="scientific">Alicyclobacillus dauci</name>
    <dbReference type="NCBI Taxonomy" id="1475485"/>
    <lineage>
        <taxon>Bacteria</taxon>
        <taxon>Bacillati</taxon>
        <taxon>Bacillota</taxon>
        <taxon>Bacilli</taxon>
        <taxon>Bacillales</taxon>
        <taxon>Alicyclobacillaceae</taxon>
        <taxon>Alicyclobacillus</taxon>
    </lineage>
</organism>
<comment type="cofactor">
    <cofactor evidence="2 7">
        <name>Mg(2+)</name>
        <dbReference type="ChEBI" id="CHEBI:18420"/>
    </cofactor>
</comment>
<dbReference type="InterPro" id="IPR020583">
    <property type="entry name" value="Inositol_monoP_metal-BS"/>
</dbReference>
<dbReference type="Gene3D" id="3.30.540.10">
    <property type="entry name" value="Fructose-1,6-Bisphosphatase, subunit A, domain 1"/>
    <property type="match status" value="1"/>
</dbReference>
<dbReference type="CDD" id="cd01639">
    <property type="entry name" value="IMPase"/>
    <property type="match status" value="1"/>
</dbReference>
<accession>A0ABY6YYZ8</accession>
<dbReference type="InterPro" id="IPR000760">
    <property type="entry name" value="Inositol_monophosphatase-like"/>
</dbReference>
<dbReference type="Pfam" id="PF00459">
    <property type="entry name" value="Inositol_P"/>
    <property type="match status" value="1"/>
</dbReference>
<keyword evidence="6 7" id="KW-0460">Magnesium</keyword>
<dbReference type="PROSITE" id="PS00630">
    <property type="entry name" value="IMP_2"/>
    <property type="match status" value="1"/>
</dbReference>
<keyword evidence="5 7" id="KW-0378">Hydrolase</keyword>
<dbReference type="RefSeq" id="WP_268043088.1">
    <property type="nucleotide sequence ID" value="NZ_CP104064.1"/>
</dbReference>
<comment type="similarity">
    <text evidence="3 7">Belongs to the inositol monophosphatase superfamily.</text>
</comment>
<protein>
    <recommendedName>
        <fullName evidence="7">Inositol-1-monophosphatase</fullName>
        <ecNumber evidence="7">3.1.3.25</ecNumber>
    </recommendedName>
</protein>
<sequence>MGTEDKQLRLVLRTALEAALEAGDYFRSRFATELVVHTKTSISDLVTDVDPHCERLIHDRIRTSFPDHHVLGEESVGPGHDAAVTATREILADEAVWIVDPLDGTTNFVHAIPLSVVSIAFACQGRIQVGVVCDPYRGEVFYSVRGQGAYLADKSAISDWISRTGESNPGMKLAVSRIHELERAVISTGLPMRHAERDVMMERTMPLITRAKSLRTLGAAALQLAYVAAGRIDVFWEYELNAWDVAAGVLLIEEAGGTVEDLDGQPYSLVTRDIIASGGREVIQIIQDALASEK</sequence>
<evidence type="ECO:0000256" key="4">
    <source>
        <dbReference type="ARBA" id="ARBA00022723"/>
    </source>
</evidence>
<evidence type="ECO:0000256" key="6">
    <source>
        <dbReference type="ARBA" id="ARBA00022842"/>
    </source>
</evidence>
<dbReference type="SUPFAM" id="SSF56655">
    <property type="entry name" value="Carbohydrate phosphatase"/>
    <property type="match status" value="1"/>
</dbReference>
<reference evidence="8" key="1">
    <citation type="submission" date="2022-08" db="EMBL/GenBank/DDBJ databases">
        <title>Alicyclobacillus dauci DSM2870, complete genome.</title>
        <authorList>
            <person name="Wang Q."/>
            <person name="Cai R."/>
            <person name="Wang Z."/>
        </authorList>
    </citation>
    <scope>NUCLEOTIDE SEQUENCE</scope>
    <source>
        <strain evidence="8">DSM 28700</strain>
    </source>
</reference>
<evidence type="ECO:0000256" key="3">
    <source>
        <dbReference type="ARBA" id="ARBA00009759"/>
    </source>
</evidence>
<dbReference type="InterPro" id="IPR033942">
    <property type="entry name" value="IMPase"/>
</dbReference>
<keyword evidence="4 7" id="KW-0479">Metal-binding</keyword>
<gene>
    <name evidence="8" type="ORF">NZD86_16235</name>
</gene>
<evidence type="ECO:0000256" key="7">
    <source>
        <dbReference type="RuleBase" id="RU364068"/>
    </source>
</evidence>
<dbReference type="PRINTS" id="PR00377">
    <property type="entry name" value="IMPHPHTASES"/>
</dbReference>
<evidence type="ECO:0000313" key="8">
    <source>
        <dbReference type="EMBL" id="WAH35806.1"/>
    </source>
</evidence>
<dbReference type="EMBL" id="CP104064">
    <property type="protein sequence ID" value="WAH35806.1"/>
    <property type="molecule type" value="Genomic_DNA"/>
</dbReference>
<dbReference type="PANTHER" id="PTHR20854">
    <property type="entry name" value="INOSITOL MONOPHOSPHATASE"/>
    <property type="match status" value="1"/>
</dbReference>
<evidence type="ECO:0000256" key="2">
    <source>
        <dbReference type="ARBA" id="ARBA00001946"/>
    </source>
</evidence>
<evidence type="ECO:0000313" key="9">
    <source>
        <dbReference type="Proteomes" id="UP001164803"/>
    </source>
</evidence>
<dbReference type="PROSITE" id="PS00629">
    <property type="entry name" value="IMP_1"/>
    <property type="match status" value="1"/>
</dbReference>
<evidence type="ECO:0000256" key="1">
    <source>
        <dbReference type="ARBA" id="ARBA00001033"/>
    </source>
</evidence>
<keyword evidence="9" id="KW-1185">Reference proteome</keyword>
<dbReference type="InterPro" id="IPR020550">
    <property type="entry name" value="Inositol_monophosphatase_CS"/>
</dbReference>
<comment type="catalytic activity">
    <reaction evidence="1 7">
        <text>a myo-inositol phosphate + H2O = myo-inositol + phosphate</text>
        <dbReference type="Rhea" id="RHEA:24056"/>
        <dbReference type="ChEBI" id="CHEBI:15377"/>
        <dbReference type="ChEBI" id="CHEBI:17268"/>
        <dbReference type="ChEBI" id="CHEBI:43474"/>
        <dbReference type="ChEBI" id="CHEBI:84139"/>
        <dbReference type="EC" id="3.1.3.25"/>
    </reaction>
</comment>
<dbReference type="Gene3D" id="3.40.190.80">
    <property type="match status" value="1"/>
</dbReference>
<dbReference type="PANTHER" id="PTHR20854:SF4">
    <property type="entry name" value="INOSITOL-1-MONOPHOSPHATASE-RELATED"/>
    <property type="match status" value="1"/>
</dbReference>
<proteinExistence type="inferred from homology"/>
<name>A0ABY6YYZ8_9BACL</name>
<evidence type="ECO:0000256" key="5">
    <source>
        <dbReference type="ARBA" id="ARBA00022801"/>
    </source>
</evidence>
<dbReference type="EC" id="3.1.3.25" evidence="7"/>